<proteinExistence type="inferred from homology"/>
<organism evidence="6">
    <name type="scientific">Ostreobium sp. HV05007bc</name>
    <dbReference type="NCBI Taxonomy" id="1940403"/>
    <lineage>
        <taxon>Eukaryota</taxon>
        <taxon>Viridiplantae</taxon>
        <taxon>Chlorophyta</taxon>
        <taxon>core chlorophytes</taxon>
        <taxon>Ulvophyceae</taxon>
        <taxon>TCBD clade</taxon>
        <taxon>Bryopsidales</taxon>
        <taxon>Ostreobineae</taxon>
        <taxon>Ostreobiaceae</taxon>
        <taxon>Ostreobium</taxon>
    </lineage>
</organism>
<dbReference type="GO" id="GO:1990904">
    <property type="term" value="C:ribonucleoprotein complex"/>
    <property type="evidence" value="ECO:0007669"/>
    <property type="project" value="UniProtKB-KW"/>
</dbReference>
<evidence type="ECO:0000256" key="4">
    <source>
        <dbReference type="ARBA" id="ARBA00035287"/>
    </source>
</evidence>
<dbReference type="HAMAP" id="MF_01369_B">
    <property type="entry name" value="Ribosomal_uL23_B"/>
    <property type="match status" value="1"/>
</dbReference>
<dbReference type="EMBL" id="KY766994">
    <property type="protein sequence ID" value="ARS45047.1"/>
    <property type="molecule type" value="Genomic_DNA"/>
</dbReference>
<comment type="subunit">
    <text evidence="5">Part of the 50S ribosomal subunit.</text>
</comment>
<keyword evidence="5" id="KW-0694">RNA-binding</keyword>
<geneLocation type="chloroplast" evidence="6"/>
<accession>A0A1X9ZI31</accession>
<dbReference type="GO" id="GO:0009507">
    <property type="term" value="C:chloroplast"/>
    <property type="evidence" value="ECO:0007669"/>
    <property type="project" value="UniProtKB-SubCell"/>
</dbReference>
<keyword evidence="2 5" id="KW-0689">Ribosomal protein</keyword>
<evidence type="ECO:0000256" key="1">
    <source>
        <dbReference type="ARBA" id="ARBA00006700"/>
    </source>
</evidence>
<protein>
    <recommendedName>
        <fullName evidence="4 5">Large ribosomal subunit protein uL23c</fullName>
    </recommendedName>
</protein>
<evidence type="ECO:0000256" key="5">
    <source>
        <dbReference type="HAMAP-Rule" id="MF_01369"/>
    </source>
</evidence>
<evidence type="ECO:0000313" key="6">
    <source>
        <dbReference type="EMBL" id="ARS45047.1"/>
    </source>
</evidence>
<dbReference type="GO" id="GO:0019843">
    <property type="term" value="F:rRNA binding"/>
    <property type="evidence" value="ECO:0007669"/>
    <property type="project" value="UniProtKB-UniRule"/>
</dbReference>
<keyword evidence="6" id="KW-0934">Plastid</keyword>
<keyword evidence="6" id="KW-0150">Chloroplast</keyword>
<dbReference type="Pfam" id="PF00276">
    <property type="entry name" value="Ribosomal_L23"/>
    <property type="match status" value="1"/>
</dbReference>
<gene>
    <name evidence="5 6" type="primary">rpl23</name>
</gene>
<name>A0A1X9ZI31_9CHLO</name>
<keyword evidence="5" id="KW-0699">rRNA-binding</keyword>
<comment type="similarity">
    <text evidence="1 5">Belongs to the universal ribosomal protein uL23 family.</text>
</comment>
<comment type="function">
    <text evidence="5">Binds to 23S rRNA.</text>
</comment>
<dbReference type="GO" id="GO:0005840">
    <property type="term" value="C:ribosome"/>
    <property type="evidence" value="ECO:0007669"/>
    <property type="project" value="UniProtKB-KW"/>
</dbReference>
<evidence type="ECO:0000256" key="3">
    <source>
        <dbReference type="ARBA" id="ARBA00023274"/>
    </source>
</evidence>
<dbReference type="GO" id="GO:0003735">
    <property type="term" value="F:structural constituent of ribosome"/>
    <property type="evidence" value="ECO:0007669"/>
    <property type="project" value="InterPro"/>
</dbReference>
<dbReference type="InterPro" id="IPR012678">
    <property type="entry name" value="Ribosomal_uL23/eL15/eS24_sf"/>
</dbReference>
<dbReference type="Gene3D" id="3.30.70.330">
    <property type="match status" value="1"/>
</dbReference>
<dbReference type="InterPro" id="IPR013025">
    <property type="entry name" value="Ribosomal_uL23-like"/>
</dbReference>
<evidence type="ECO:0000256" key="2">
    <source>
        <dbReference type="ARBA" id="ARBA00022980"/>
    </source>
</evidence>
<dbReference type="NCBIfam" id="NF004363">
    <property type="entry name" value="PRK05738.2-4"/>
    <property type="match status" value="1"/>
</dbReference>
<sequence>MSTLIKYPVLTEKSTKLIESNQYTFFVNIKLNKKQIKSILESLYKVNIISVNTYNPPKKRKRFSQFEGYKTNYKKAIIKIPPSQSITILPKN</sequence>
<dbReference type="PANTHER" id="PTHR11620">
    <property type="entry name" value="60S RIBOSOMAL PROTEIN L23A"/>
    <property type="match status" value="1"/>
</dbReference>
<dbReference type="AlphaFoldDB" id="A0A1X9ZI31"/>
<dbReference type="GO" id="GO:0006412">
    <property type="term" value="P:translation"/>
    <property type="evidence" value="ECO:0007669"/>
    <property type="project" value="UniProtKB-UniRule"/>
</dbReference>
<keyword evidence="3 5" id="KW-0687">Ribonucleoprotein</keyword>
<dbReference type="InterPro" id="IPR012677">
    <property type="entry name" value="Nucleotide-bd_a/b_plait_sf"/>
</dbReference>
<comment type="subcellular location">
    <subcellularLocation>
        <location evidence="5">Plastid</location>
        <location evidence="5">Chloroplast</location>
    </subcellularLocation>
</comment>
<dbReference type="SUPFAM" id="SSF54189">
    <property type="entry name" value="Ribosomal proteins S24e, L23 and L15e"/>
    <property type="match status" value="1"/>
</dbReference>
<reference evidence="6" key="1">
    <citation type="submission" date="2017-03" db="EMBL/GenBank/DDBJ databases">
        <title>Phylogenetic position of the coral symbiont Ostreobium (Ulvophyceae) inferred from chloroplast genome data.</title>
        <authorList>
            <person name="Verbruggen H."/>
            <person name="Marcelino V.R."/>
            <person name="Guiry M.D."/>
            <person name="Cremen M.C."/>
            <person name="Jackson C.J."/>
        </authorList>
    </citation>
    <scope>NUCLEOTIDE SEQUENCE</scope>
    <source>
        <strain evidence="6">SN155</strain>
    </source>
</reference>